<dbReference type="InterPro" id="IPR002401">
    <property type="entry name" value="Cyt_P450_E_grp-I"/>
</dbReference>
<dbReference type="SUPFAM" id="SSF48264">
    <property type="entry name" value="Cytochrome P450"/>
    <property type="match status" value="1"/>
</dbReference>
<evidence type="ECO:0000313" key="15">
    <source>
        <dbReference type="Proteomes" id="UP000436088"/>
    </source>
</evidence>
<organism evidence="14 15">
    <name type="scientific">Hibiscus syriacus</name>
    <name type="common">Rose of Sharon</name>
    <dbReference type="NCBI Taxonomy" id="106335"/>
    <lineage>
        <taxon>Eukaryota</taxon>
        <taxon>Viridiplantae</taxon>
        <taxon>Streptophyta</taxon>
        <taxon>Embryophyta</taxon>
        <taxon>Tracheophyta</taxon>
        <taxon>Spermatophyta</taxon>
        <taxon>Magnoliopsida</taxon>
        <taxon>eudicotyledons</taxon>
        <taxon>Gunneridae</taxon>
        <taxon>Pentapetalae</taxon>
        <taxon>rosids</taxon>
        <taxon>malvids</taxon>
        <taxon>Malvales</taxon>
        <taxon>Malvaceae</taxon>
        <taxon>Malvoideae</taxon>
        <taxon>Hibiscus</taxon>
    </lineage>
</organism>
<feature type="binding site" description="axial binding residue" evidence="12">
    <location>
        <position position="460"/>
    </location>
    <ligand>
        <name>heme</name>
        <dbReference type="ChEBI" id="CHEBI:30413"/>
    </ligand>
    <ligandPart>
        <name>Fe</name>
        <dbReference type="ChEBI" id="CHEBI:18248"/>
    </ligandPart>
</feature>
<evidence type="ECO:0000256" key="8">
    <source>
        <dbReference type="ARBA" id="ARBA00023002"/>
    </source>
</evidence>
<dbReference type="GO" id="GO:0005506">
    <property type="term" value="F:iron ion binding"/>
    <property type="evidence" value="ECO:0007669"/>
    <property type="project" value="InterPro"/>
</dbReference>
<evidence type="ECO:0000256" key="6">
    <source>
        <dbReference type="ARBA" id="ARBA00022723"/>
    </source>
</evidence>
<protein>
    <submittedName>
        <fullName evidence="14">CYP749A22 protein</fullName>
    </submittedName>
</protein>
<dbReference type="PANTHER" id="PTHR24282:SF226">
    <property type="entry name" value="CYTOCHROME P450 CYP749A22-LIKE"/>
    <property type="match status" value="1"/>
</dbReference>
<keyword evidence="10 13" id="KW-0503">Monooxygenase</keyword>
<comment type="subcellular location">
    <subcellularLocation>
        <location evidence="2">Membrane</location>
        <topology evidence="2">Single-pass membrane protein</topology>
    </subcellularLocation>
</comment>
<dbReference type="PRINTS" id="PR00385">
    <property type="entry name" value="P450"/>
</dbReference>
<reference evidence="14" key="1">
    <citation type="submission" date="2019-09" db="EMBL/GenBank/DDBJ databases">
        <title>Draft genome information of white flower Hibiscus syriacus.</title>
        <authorList>
            <person name="Kim Y.-M."/>
        </authorList>
    </citation>
    <scope>NUCLEOTIDE SEQUENCE [LARGE SCALE GENOMIC DNA]</scope>
    <source>
        <strain evidence="14">YM2019G1</strain>
    </source>
</reference>
<dbReference type="Proteomes" id="UP000436088">
    <property type="component" value="Unassembled WGS sequence"/>
</dbReference>
<dbReference type="GO" id="GO:0016705">
    <property type="term" value="F:oxidoreductase activity, acting on paired donors, with incorporation or reduction of molecular oxygen"/>
    <property type="evidence" value="ECO:0007669"/>
    <property type="project" value="InterPro"/>
</dbReference>
<dbReference type="PRINTS" id="PR00463">
    <property type="entry name" value="EP450I"/>
</dbReference>
<keyword evidence="6 12" id="KW-0479">Metal-binding</keyword>
<dbReference type="Gene3D" id="1.10.630.10">
    <property type="entry name" value="Cytochrome P450"/>
    <property type="match status" value="1"/>
</dbReference>
<name>A0A6A2ZGD7_HIBSY</name>
<dbReference type="PROSITE" id="PS00086">
    <property type="entry name" value="CYTOCHROME_P450"/>
    <property type="match status" value="1"/>
</dbReference>
<keyword evidence="11" id="KW-0472">Membrane</keyword>
<evidence type="ECO:0000256" key="3">
    <source>
        <dbReference type="ARBA" id="ARBA00010617"/>
    </source>
</evidence>
<dbReference type="Pfam" id="PF00067">
    <property type="entry name" value="p450"/>
    <property type="match status" value="1"/>
</dbReference>
<keyword evidence="15" id="KW-1185">Reference proteome</keyword>
<comment type="similarity">
    <text evidence="3 13">Belongs to the cytochrome P450 family.</text>
</comment>
<evidence type="ECO:0000256" key="5">
    <source>
        <dbReference type="ARBA" id="ARBA00022692"/>
    </source>
</evidence>
<dbReference type="InterPro" id="IPR050665">
    <property type="entry name" value="Cytochrome_P450_Monooxygen"/>
</dbReference>
<proteinExistence type="inferred from homology"/>
<evidence type="ECO:0000256" key="1">
    <source>
        <dbReference type="ARBA" id="ARBA00001971"/>
    </source>
</evidence>
<dbReference type="InterPro" id="IPR001128">
    <property type="entry name" value="Cyt_P450"/>
</dbReference>
<dbReference type="GO" id="GO:0020037">
    <property type="term" value="F:heme binding"/>
    <property type="evidence" value="ECO:0007669"/>
    <property type="project" value="InterPro"/>
</dbReference>
<comment type="cofactor">
    <cofactor evidence="1 12">
        <name>heme</name>
        <dbReference type="ChEBI" id="CHEBI:30413"/>
    </cofactor>
</comment>
<dbReference type="GO" id="GO:0004497">
    <property type="term" value="F:monooxygenase activity"/>
    <property type="evidence" value="ECO:0007669"/>
    <property type="project" value="UniProtKB-KW"/>
</dbReference>
<keyword evidence="4 12" id="KW-0349">Heme</keyword>
<dbReference type="InterPro" id="IPR017972">
    <property type="entry name" value="Cyt_P450_CS"/>
</dbReference>
<keyword evidence="9 12" id="KW-0408">Iron</keyword>
<evidence type="ECO:0000313" key="14">
    <source>
        <dbReference type="EMBL" id="KAE8690948.1"/>
    </source>
</evidence>
<dbReference type="GO" id="GO:0016020">
    <property type="term" value="C:membrane"/>
    <property type="evidence" value="ECO:0007669"/>
    <property type="project" value="UniProtKB-SubCell"/>
</dbReference>
<evidence type="ECO:0000256" key="13">
    <source>
        <dbReference type="RuleBase" id="RU000461"/>
    </source>
</evidence>
<keyword evidence="7" id="KW-1133">Transmembrane helix</keyword>
<dbReference type="InterPro" id="IPR036396">
    <property type="entry name" value="Cyt_P450_sf"/>
</dbReference>
<gene>
    <name evidence="14" type="ORF">F3Y22_tig00110893pilonHSYRG00780</name>
</gene>
<evidence type="ECO:0000256" key="4">
    <source>
        <dbReference type="ARBA" id="ARBA00022617"/>
    </source>
</evidence>
<evidence type="ECO:0000256" key="12">
    <source>
        <dbReference type="PIRSR" id="PIRSR602401-1"/>
    </source>
</evidence>
<evidence type="ECO:0000256" key="10">
    <source>
        <dbReference type="ARBA" id="ARBA00023033"/>
    </source>
</evidence>
<evidence type="ECO:0000256" key="2">
    <source>
        <dbReference type="ARBA" id="ARBA00004167"/>
    </source>
</evidence>
<dbReference type="PANTHER" id="PTHR24282">
    <property type="entry name" value="CYTOCHROME P450 FAMILY MEMBER"/>
    <property type="match status" value="1"/>
</dbReference>
<comment type="caution">
    <text evidence="14">The sequence shown here is derived from an EMBL/GenBank/DDBJ whole genome shotgun (WGS) entry which is preliminary data.</text>
</comment>
<dbReference type="EMBL" id="VEPZ02001150">
    <property type="protein sequence ID" value="KAE8690948.1"/>
    <property type="molecule type" value="Genomic_DNA"/>
</dbReference>
<sequence>MGMLLLLFTASLYLYLPIALLYVVYKYWWIPHRVQLMMNSQGIYGPPYEFIHGNNKQVVQMQREALTKPMGLTHDIFPRVMPHFHSWIYKYGKNYLSWNGAQAQLVITERELVKEVLRNSDKAFTKRKPTYIFGKILGDGLGTTEGDKWIRQRKLANYAFHGEILKNMFPAVIGSVESMLEKWRDREGKEVEVFQEFKLLASEVISRVVFGSNHLEWEKIFEMLMKLSVLAGRNFFKSRIPIISKFWKSAYEIESEKLAKTIHDSVMKIVKERDEKVVTGEADNFGSDFMGLLVSARHDSDEKNRLSVQDLVDECKTFYFAGHETTNSSLAWTMLLLAIHTDWQDKARTEVLRVFGTQNPDYEGISKLRTITMIINETLRLYPPANSTPRKVEREVRVGKLVVPTGLEVDIRFLALHHDPDLWGDDVHVFKPERFAEGIAKTTNYNTAAFLPFGLGPRSCVGMSFAMIEIKIVLSMILQRYSFTLSPAYVHSPLPSLVLKPQHGVPLLFRSLRSDY</sequence>
<accession>A0A6A2ZGD7</accession>
<keyword evidence="5" id="KW-0812">Transmembrane</keyword>
<keyword evidence="8 13" id="KW-0560">Oxidoreductase</keyword>
<evidence type="ECO:0000256" key="9">
    <source>
        <dbReference type="ARBA" id="ARBA00023004"/>
    </source>
</evidence>
<evidence type="ECO:0000256" key="11">
    <source>
        <dbReference type="ARBA" id="ARBA00023136"/>
    </source>
</evidence>
<evidence type="ECO:0000256" key="7">
    <source>
        <dbReference type="ARBA" id="ARBA00022989"/>
    </source>
</evidence>
<dbReference type="AlphaFoldDB" id="A0A6A2ZGD7"/>